<dbReference type="EMBL" id="CP118606">
    <property type="protein sequence ID" value="WEF20825.1"/>
    <property type="molecule type" value="Genomic_DNA"/>
</dbReference>
<protein>
    <submittedName>
        <fullName evidence="1">Uncharacterized protein</fullName>
    </submittedName>
</protein>
<proteinExistence type="predicted"/>
<dbReference type="Proteomes" id="UP001214756">
    <property type="component" value="Chromosome"/>
</dbReference>
<dbReference type="AlphaFoldDB" id="A0AAJ5VAS6"/>
<reference evidence="1" key="1">
    <citation type="submission" date="2023-02" db="EMBL/GenBank/DDBJ databases">
        <title>Genome sequence of Microbacterium liquefaciens B1075.</title>
        <authorList>
            <person name="Cao J."/>
            <person name="Li X."/>
        </authorList>
    </citation>
    <scope>NUCLEOTIDE SEQUENCE</scope>
    <source>
        <strain evidence="1">B1075</strain>
    </source>
</reference>
<dbReference type="RefSeq" id="WP_275093148.1">
    <property type="nucleotide sequence ID" value="NZ_CP118606.1"/>
</dbReference>
<organism evidence="1 2">
    <name type="scientific">Microbacterium maritypicum</name>
    <name type="common">Microbacterium liquefaciens</name>
    <dbReference type="NCBI Taxonomy" id="33918"/>
    <lineage>
        <taxon>Bacteria</taxon>
        <taxon>Bacillati</taxon>
        <taxon>Actinomycetota</taxon>
        <taxon>Actinomycetes</taxon>
        <taxon>Micrococcales</taxon>
        <taxon>Microbacteriaceae</taxon>
        <taxon>Microbacterium</taxon>
    </lineage>
</organism>
<evidence type="ECO:0000313" key="1">
    <source>
        <dbReference type="EMBL" id="WEF20825.1"/>
    </source>
</evidence>
<accession>A0AAJ5VAS6</accession>
<name>A0AAJ5VAS6_MICMQ</name>
<gene>
    <name evidence="1" type="ORF">PWF71_16260</name>
</gene>
<sequence length="305" mass="30855">MPTFDDPLTDSAEASAALRGLAHATRTFTNPADTYRVLGDVLGGIRSLRQVVDQVARAHLIHRARAHDDDGSQTVGASAALAAADDLLHAATALDGVEQRLDAALGHSGRIAWHPGGPAGGLAVSPPPAAPPPPRWVSVIFLQGDEADTVLELIDRNGPDAGIEHLSQWDYGEETIGAALENGYVYDKPPSGPADKVATAGEYTLTYNAPLGHVGLLRAYHAPPDPALSARTVTVGGPASISDAGAAVGSAGGAVGAAVGISGGAALGGAAARAALRQGAARAQRHDWFSARPVSSTPPGTGRSL</sequence>
<evidence type="ECO:0000313" key="2">
    <source>
        <dbReference type="Proteomes" id="UP001214756"/>
    </source>
</evidence>